<accession>A0A8D6SV45</accession>
<dbReference type="EMBL" id="LR792632">
    <property type="protein sequence ID" value="CAB3289297.1"/>
    <property type="molecule type" value="Genomic_DNA"/>
</dbReference>
<keyword evidence="1" id="KW-1133">Transmembrane helix</keyword>
<feature type="transmembrane region" description="Helical" evidence="1">
    <location>
        <begin position="42"/>
        <end position="61"/>
    </location>
</feature>
<organism evidence="2 3">
    <name type="scientific">Methanocaldococcus lauensis</name>
    <dbReference type="NCBI Taxonomy" id="2546128"/>
    <lineage>
        <taxon>Archaea</taxon>
        <taxon>Methanobacteriati</taxon>
        <taxon>Methanobacteriota</taxon>
        <taxon>Methanomada group</taxon>
        <taxon>Methanococci</taxon>
        <taxon>Methanococcales</taxon>
        <taxon>Methanocaldococcaceae</taxon>
        <taxon>Methanocaldococcus</taxon>
    </lineage>
</organism>
<dbReference type="GeneID" id="65883951"/>
<feature type="transmembrane region" description="Helical" evidence="1">
    <location>
        <begin position="20"/>
        <end position="36"/>
    </location>
</feature>
<keyword evidence="1" id="KW-0812">Transmembrane</keyword>
<dbReference type="AlphaFoldDB" id="A0A8D6SV45"/>
<protein>
    <submittedName>
        <fullName evidence="2">Uncharacterized protein</fullName>
    </submittedName>
</protein>
<dbReference type="KEGG" id="mesg:MLAUSG7_1154"/>
<dbReference type="RefSeq" id="WP_214399505.1">
    <property type="nucleotide sequence ID" value="NZ_LR792632.1"/>
</dbReference>
<feature type="transmembrane region" description="Helical" evidence="1">
    <location>
        <begin position="112"/>
        <end position="138"/>
    </location>
</feature>
<gene>
    <name evidence="2" type="ORF">MLAUSG7_1154</name>
</gene>
<evidence type="ECO:0000256" key="1">
    <source>
        <dbReference type="SAM" id="Phobius"/>
    </source>
</evidence>
<reference evidence="2 3" key="1">
    <citation type="submission" date="2020-04" db="EMBL/GenBank/DDBJ databases">
        <authorList>
            <consortium name="Genoscope - CEA"/>
            <person name="William W."/>
        </authorList>
    </citation>
    <scope>NUCLEOTIDE SEQUENCE [LARGE SCALE GENOMIC DNA]</scope>
    <source>
        <strain evidence="2 3">SG7</strain>
    </source>
</reference>
<evidence type="ECO:0000313" key="3">
    <source>
        <dbReference type="Proteomes" id="UP000679213"/>
    </source>
</evidence>
<evidence type="ECO:0000313" key="2">
    <source>
        <dbReference type="EMBL" id="CAB3289297.1"/>
    </source>
</evidence>
<dbReference type="Proteomes" id="UP000679213">
    <property type="component" value="Chromosome I"/>
</dbReference>
<keyword evidence="3" id="KW-1185">Reference proteome</keyword>
<sequence>MEFYLSSHLYYILVKKDKSFLILSILCFIVLILQFLSINPYLYILELFLVMGIIITTLYILRKDKFLLFLAVFGLIIPFLQFDIPKFPYNILSFPLFIYVKLFVPKNMGGSYYYSPFVVIPLSMYGWILIGLIIKIIYKYLNKLKIDYNS</sequence>
<proteinExistence type="predicted"/>
<feature type="transmembrane region" description="Helical" evidence="1">
    <location>
        <begin position="66"/>
        <end position="84"/>
    </location>
</feature>
<keyword evidence="1" id="KW-0472">Membrane</keyword>
<name>A0A8D6SV45_9EURY</name>